<evidence type="ECO:0000313" key="3">
    <source>
        <dbReference type="Proteomes" id="UP000275267"/>
    </source>
</evidence>
<dbReference type="Gene3D" id="3.30.420.10">
    <property type="entry name" value="Ribonuclease H-like superfamily/Ribonuclease H"/>
    <property type="match status" value="1"/>
</dbReference>
<dbReference type="EMBL" id="PQIB02000010">
    <property type="protein sequence ID" value="RLM93714.1"/>
    <property type="molecule type" value="Genomic_DNA"/>
</dbReference>
<dbReference type="Proteomes" id="UP000275267">
    <property type="component" value="Unassembled WGS sequence"/>
</dbReference>
<dbReference type="OrthoDB" id="783290at2759"/>
<dbReference type="SUPFAM" id="SSF53098">
    <property type="entry name" value="Ribonuclease H-like"/>
    <property type="match status" value="1"/>
</dbReference>
<dbReference type="PANTHER" id="PTHR42648:SF25">
    <property type="entry name" value="RNA-DIRECTED DNA POLYMERASE"/>
    <property type="match status" value="1"/>
</dbReference>
<protein>
    <recommendedName>
        <fullName evidence="1">Integrase catalytic domain-containing protein</fullName>
    </recommendedName>
</protein>
<dbReference type="PANTHER" id="PTHR42648">
    <property type="entry name" value="TRANSPOSASE, PUTATIVE-RELATED"/>
    <property type="match status" value="1"/>
</dbReference>
<dbReference type="GO" id="GO:0003676">
    <property type="term" value="F:nucleic acid binding"/>
    <property type="evidence" value="ECO:0007669"/>
    <property type="project" value="InterPro"/>
</dbReference>
<dbReference type="InterPro" id="IPR036397">
    <property type="entry name" value="RNaseH_sf"/>
</dbReference>
<keyword evidence="3" id="KW-1185">Reference proteome</keyword>
<reference evidence="3" key="1">
    <citation type="journal article" date="2019" name="Nat. Commun.">
        <title>The genome of broomcorn millet.</title>
        <authorList>
            <person name="Zou C."/>
            <person name="Miki D."/>
            <person name="Li D."/>
            <person name="Tang Q."/>
            <person name="Xiao L."/>
            <person name="Rajput S."/>
            <person name="Deng P."/>
            <person name="Jia W."/>
            <person name="Huang R."/>
            <person name="Zhang M."/>
            <person name="Sun Y."/>
            <person name="Hu J."/>
            <person name="Fu X."/>
            <person name="Schnable P.S."/>
            <person name="Li F."/>
            <person name="Zhang H."/>
            <person name="Feng B."/>
            <person name="Zhu X."/>
            <person name="Liu R."/>
            <person name="Schnable J.C."/>
            <person name="Zhu J.-K."/>
            <person name="Zhang H."/>
        </authorList>
    </citation>
    <scope>NUCLEOTIDE SEQUENCE [LARGE SCALE GENOMIC DNA]</scope>
</reference>
<name>A0A3L6R3S2_PANMI</name>
<feature type="domain" description="Integrase catalytic" evidence="1">
    <location>
        <begin position="25"/>
        <end position="147"/>
    </location>
</feature>
<evidence type="ECO:0000313" key="2">
    <source>
        <dbReference type="EMBL" id="RLM93714.1"/>
    </source>
</evidence>
<accession>A0A3L6R3S2</accession>
<evidence type="ECO:0000259" key="1">
    <source>
        <dbReference type="PROSITE" id="PS50994"/>
    </source>
</evidence>
<comment type="caution">
    <text evidence="2">The sequence shown here is derived from an EMBL/GenBank/DDBJ whole genome shotgun (WGS) entry which is preliminary data.</text>
</comment>
<dbReference type="PROSITE" id="PS50994">
    <property type="entry name" value="INTEGRASE"/>
    <property type="match status" value="1"/>
</dbReference>
<dbReference type="STRING" id="4540.A0A3L6R3S2"/>
<dbReference type="GO" id="GO:0015074">
    <property type="term" value="P:DNA integration"/>
    <property type="evidence" value="ECO:0007669"/>
    <property type="project" value="InterPro"/>
</dbReference>
<sequence length="147" mass="16649">MVHGLPLITHAEELCDSYLAGKLRRLPFPKKTLYRVEDRLELVHGDLCGPITPTTHGGRRYFLLVDDCSRYMWLQLLTSKDEASKAIKSFKAQVETETGEKLKVLRTDRGGEFTSVKSGRYCAEEGVERHLTAPYSPKQNGVVERPN</sequence>
<dbReference type="AlphaFoldDB" id="A0A3L6R3S2"/>
<organism evidence="2 3">
    <name type="scientific">Panicum miliaceum</name>
    <name type="common">Proso millet</name>
    <name type="synonym">Broomcorn millet</name>
    <dbReference type="NCBI Taxonomy" id="4540"/>
    <lineage>
        <taxon>Eukaryota</taxon>
        <taxon>Viridiplantae</taxon>
        <taxon>Streptophyta</taxon>
        <taxon>Embryophyta</taxon>
        <taxon>Tracheophyta</taxon>
        <taxon>Spermatophyta</taxon>
        <taxon>Magnoliopsida</taxon>
        <taxon>Liliopsida</taxon>
        <taxon>Poales</taxon>
        <taxon>Poaceae</taxon>
        <taxon>PACMAD clade</taxon>
        <taxon>Panicoideae</taxon>
        <taxon>Panicodae</taxon>
        <taxon>Paniceae</taxon>
        <taxon>Panicinae</taxon>
        <taxon>Panicum</taxon>
        <taxon>Panicum sect. Panicum</taxon>
    </lineage>
</organism>
<dbReference type="InterPro" id="IPR001584">
    <property type="entry name" value="Integrase_cat-core"/>
</dbReference>
<dbReference type="Pfam" id="PF00665">
    <property type="entry name" value="rve"/>
    <property type="match status" value="1"/>
</dbReference>
<dbReference type="InterPro" id="IPR039537">
    <property type="entry name" value="Retrotran_Ty1/copia-like"/>
</dbReference>
<proteinExistence type="predicted"/>
<gene>
    <name evidence="2" type="ORF">C2845_PM08G09120</name>
</gene>
<dbReference type="InterPro" id="IPR012337">
    <property type="entry name" value="RNaseH-like_sf"/>
</dbReference>